<sequence>MKKVKFVIKKAFPNQMPMQPNPGMQGVQGMQGIQGGRPGLQLLPSKTNPNVRRWEQTQGKPQQGKPQQGKPQREPYKGKHSGAEVGHRINYYGKPITITGVGEHGVTARDEYGRKYELFHHEIRNKMEVK</sequence>
<name>A0A1F7X470_9BACT</name>
<reference evidence="2 3" key="1">
    <citation type="journal article" date="2016" name="Nat. Commun.">
        <title>Thousands of microbial genomes shed light on interconnected biogeochemical processes in an aquifer system.</title>
        <authorList>
            <person name="Anantharaman K."/>
            <person name="Brown C.T."/>
            <person name="Hug L.A."/>
            <person name="Sharon I."/>
            <person name="Castelle C.J."/>
            <person name="Probst A.J."/>
            <person name="Thomas B.C."/>
            <person name="Singh A."/>
            <person name="Wilkins M.J."/>
            <person name="Karaoz U."/>
            <person name="Brodie E.L."/>
            <person name="Williams K.H."/>
            <person name="Hubbard S.S."/>
            <person name="Banfield J.F."/>
        </authorList>
    </citation>
    <scope>NUCLEOTIDE SEQUENCE [LARGE SCALE GENOMIC DNA]</scope>
</reference>
<dbReference type="EMBL" id="MGFQ01000024">
    <property type="protein sequence ID" value="OGM09158.1"/>
    <property type="molecule type" value="Genomic_DNA"/>
</dbReference>
<feature type="compositionally biased region" description="Basic and acidic residues" evidence="1">
    <location>
        <begin position="71"/>
        <end position="87"/>
    </location>
</feature>
<feature type="region of interest" description="Disordered" evidence="1">
    <location>
        <begin position="14"/>
        <end position="88"/>
    </location>
</feature>
<dbReference type="AlphaFoldDB" id="A0A1F7X470"/>
<protein>
    <submittedName>
        <fullName evidence="2">Uncharacterized protein</fullName>
    </submittedName>
</protein>
<accession>A0A1F7X470</accession>
<evidence type="ECO:0000313" key="2">
    <source>
        <dbReference type="EMBL" id="OGM09158.1"/>
    </source>
</evidence>
<comment type="caution">
    <text evidence="2">The sequence shown here is derived from an EMBL/GenBank/DDBJ whole genome shotgun (WGS) entry which is preliminary data.</text>
</comment>
<evidence type="ECO:0000313" key="3">
    <source>
        <dbReference type="Proteomes" id="UP000176939"/>
    </source>
</evidence>
<dbReference type="Proteomes" id="UP000176939">
    <property type="component" value="Unassembled WGS sequence"/>
</dbReference>
<proteinExistence type="predicted"/>
<evidence type="ECO:0000256" key="1">
    <source>
        <dbReference type="SAM" id="MobiDB-lite"/>
    </source>
</evidence>
<gene>
    <name evidence="2" type="ORF">A2Z67_04425</name>
</gene>
<organism evidence="2 3">
    <name type="scientific">Candidatus Woesebacteria bacterium RBG_13_36_22</name>
    <dbReference type="NCBI Taxonomy" id="1802478"/>
    <lineage>
        <taxon>Bacteria</taxon>
        <taxon>Candidatus Woeseibacteriota</taxon>
    </lineage>
</organism>
<feature type="compositionally biased region" description="Low complexity" evidence="1">
    <location>
        <begin position="14"/>
        <end position="31"/>
    </location>
</feature>
<feature type="compositionally biased region" description="Low complexity" evidence="1">
    <location>
        <begin position="58"/>
        <end position="70"/>
    </location>
</feature>